<accession>A0ABV3F4G6</accession>
<dbReference type="InterPro" id="IPR009057">
    <property type="entry name" value="Homeodomain-like_sf"/>
</dbReference>
<keyword evidence="7" id="KW-1185">Reference proteome</keyword>
<dbReference type="PRINTS" id="PR00455">
    <property type="entry name" value="HTHTETR"/>
</dbReference>
<name>A0ABV3F4G6_9NOCA</name>
<organism evidence="6 7">
    <name type="scientific">Nocardia fusca</name>
    <dbReference type="NCBI Taxonomy" id="941183"/>
    <lineage>
        <taxon>Bacteria</taxon>
        <taxon>Bacillati</taxon>
        <taxon>Actinomycetota</taxon>
        <taxon>Actinomycetes</taxon>
        <taxon>Mycobacteriales</taxon>
        <taxon>Nocardiaceae</taxon>
        <taxon>Nocardia</taxon>
    </lineage>
</organism>
<dbReference type="RefSeq" id="WP_357975245.1">
    <property type="nucleotide sequence ID" value="NZ_JBFAIH010000003.1"/>
</dbReference>
<dbReference type="InterPro" id="IPR050109">
    <property type="entry name" value="HTH-type_TetR-like_transc_reg"/>
</dbReference>
<comment type="caution">
    <text evidence="6">The sequence shown here is derived from an EMBL/GenBank/DDBJ whole genome shotgun (WGS) entry which is preliminary data.</text>
</comment>
<evidence type="ECO:0000256" key="3">
    <source>
        <dbReference type="ARBA" id="ARBA00023163"/>
    </source>
</evidence>
<evidence type="ECO:0000313" key="7">
    <source>
        <dbReference type="Proteomes" id="UP001551658"/>
    </source>
</evidence>
<feature type="domain" description="HTH tetR-type" evidence="5">
    <location>
        <begin position="15"/>
        <end position="74"/>
    </location>
</feature>
<dbReference type="Proteomes" id="UP001551658">
    <property type="component" value="Unassembled WGS sequence"/>
</dbReference>
<evidence type="ECO:0000256" key="2">
    <source>
        <dbReference type="ARBA" id="ARBA00023125"/>
    </source>
</evidence>
<dbReference type="EMBL" id="JBFAIH010000003">
    <property type="protein sequence ID" value="MEV0362542.1"/>
    <property type="molecule type" value="Genomic_DNA"/>
</dbReference>
<evidence type="ECO:0000313" key="6">
    <source>
        <dbReference type="EMBL" id="MEV0362542.1"/>
    </source>
</evidence>
<evidence type="ECO:0000256" key="1">
    <source>
        <dbReference type="ARBA" id="ARBA00023015"/>
    </source>
</evidence>
<feature type="DNA-binding region" description="H-T-H motif" evidence="4">
    <location>
        <begin position="37"/>
        <end position="56"/>
    </location>
</feature>
<proteinExistence type="predicted"/>
<sequence>MSAVEPSLSSRRDARLNRELLIAHARTAFAEQGAMASLEGIARSADLAIGTLYRHFPRRIDLLVAVYGAPLQKFLDDIEAGMNSADPWDRFCAFLRVLCSAQVSDRGFCDFVSQRFPDDERTEALHNHLCGLAERVLTQAQEAGVVRLDVTTADLVMLLWASSRIAEVTGGIAPRAWRRNLDLALDGFRVTDGHDLPEPPLDDTRLYRVMARLNG</sequence>
<evidence type="ECO:0000256" key="4">
    <source>
        <dbReference type="PROSITE-ProRule" id="PRU00335"/>
    </source>
</evidence>
<keyword evidence="3" id="KW-0804">Transcription</keyword>
<dbReference type="Pfam" id="PF00440">
    <property type="entry name" value="TetR_N"/>
    <property type="match status" value="1"/>
</dbReference>
<reference evidence="6 7" key="1">
    <citation type="submission" date="2024-06" db="EMBL/GenBank/DDBJ databases">
        <title>The Natural Products Discovery Center: Release of the First 8490 Sequenced Strains for Exploring Actinobacteria Biosynthetic Diversity.</title>
        <authorList>
            <person name="Kalkreuter E."/>
            <person name="Kautsar S.A."/>
            <person name="Yang D."/>
            <person name="Bader C.D."/>
            <person name="Teijaro C.N."/>
            <person name="Fluegel L."/>
            <person name="Davis C.M."/>
            <person name="Simpson J.R."/>
            <person name="Lauterbach L."/>
            <person name="Steele A.D."/>
            <person name="Gui C."/>
            <person name="Meng S."/>
            <person name="Li G."/>
            <person name="Viehrig K."/>
            <person name="Ye F."/>
            <person name="Su P."/>
            <person name="Kiefer A.F."/>
            <person name="Nichols A."/>
            <person name="Cepeda A.J."/>
            <person name="Yan W."/>
            <person name="Fan B."/>
            <person name="Jiang Y."/>
            <person name="Adhikari A."/>
            <person name="Zheng C.-J."/>
            <person name="Schuster L."/>
            <person name="Cowan T.M."/>
            <person name="Smanski M.J."/>
            <person name="Chevrette M.G."/>
            <person name="De Carvalho L.P.S."/>
            <person name="Shen B."/>
        </authorList>
    </citation>
    <scope>NUCLEOTIDE SEQUENCE [LARGE SCALE GENOMIC DNA]</scope>
    <source>
        <strain evidence="6 7">NPDC050671</strain>
    </source>
</reference>
<dbReference type="PROSITE" id="PS50977">
    <property type="entry name" value="HTH_TETR_2"/>
    <property type="match status" value="1"/>
</dbReference>
<gene>
    <name evidence="6" type="ORF">AB0H72_07550</name>
</gene>
<dbReference type="SUPFAM" id="SSF48498">
    <property type="entry name" value="Tetracyclin repressor-like, C-terminal domain"/>
    <property type="match status" value="1"/>
</dbReference>
<dbReference type="SUPFAM" id="SSF46689">
    <property type="entry name" value="Homeodomain-like"/>
    <property type="match status" value="1"/>
</dbReference>
<dbReference type="InterPro" id="IPR001647">
    <property type="entry name" value="HTH_TetR"/>
</dbReference>
<protein>
    <submittedName>
        <fullName evidence="6">TetR/AcrR family transcriptional regulator</fullName>
    </submittedName>
</protein>
<dbReference type="InterPro" id="IPR049445">
    <property type="entry name" value="TetR_SbtR-like_C"/>
</dbReference>
<evidence type="ECO:0000259" key="5">
    <source>
        <dbReference type="PROSITE" id="PS50977"/>
    </source>
</evidence>
<keyword evidence="2 4" id="KW-0238">DNA-binding</keyword>
<dbReference type="PANTHER" id="PTHR30055">
    <property type="entry name" value="HTH-TYPE TRANSCRIPTIONAL REGULATOR RUTR"/>
    <property type="match status" value="1"/>
</dbReference>
<dbReference type="Pfam" id="PF21597">
    <property type="entry name" value="TetR_C_43"/>
    <property type="match status" value="1"/>
</dbReference>
<dbReference type="PANTHER" id="PTHR30055:SF234">
    <property type="entry name" value="HTH-TYPE TRANSCRIPTIONAL REGULATOR BETI"/>
    <property type="match status" value="1"/>
</dbReference>
<keyword evidence="1" id="KW-0805">Transcription regulation</keyword>
<dbReference type="InterPro" id="IPR036271">
    <property type="entry name" value="Tet_transcr_reg_TetR-rel_C_sf"/>
</dbReference>
<dbReference type="Gene3D" id="1.10.357.10">
    <property type="entry name" value="Tetracycline Repressor, domain 2"/>
    <property type="match status" value="1"/>
</dbReference>